<evidence type="ECO:0000313" key="2">
    <source>
        <dbReference type="EMBL" id="KAK6352329.1"/>
    </source>
</evidence>
<keyword evidence="3" id="KW-1185">Reference proteome</keyword>
<comment type="caution">
    <text evidence="2">The sequence shown here is derived from an EMBL/GenBank/DDBJ whole genome shotgun (WGS) entry which is preliminary data.</text>
</comment>
<feature type="compositionally biased region" description="Low complexity" evidence="1">
    <location>
        <begin position="308"/>
        <end position="323"/>
    </location>
</feature>
<evidence type="ECO:0000313" key="3">
    <source>
        <dbReference type="Proteomes" id="UP001373714"/>
    </source>
</evidence>
<dbReference type="AlphaFoldDB" id="A0AAV9V0Q7"/>
<feature type="region of interest" description="Disordered" evidence="1">
    <location>
        <begin position="293"/>
        <end position="364"/>
    </location>
</feature>
<gene>
    <name evidence="2" type="ORF">TWF730_009159</name>
</gene>
<feature type="compositionally biased region" description="Basic and acidic residues" evidence="1">
    <location>
        <begin position="194"/>
        <end position="204"/>
    </location>
</feature>
<proteinExistence type="predicted"/>
<dbReference type="Proteomes" id="UP001373714">
    <property type="component" value="Unassembled WGS sequence"/>
</dbReference>
<feature type="compositionally biased region" description="Polar residues" evidence="1">
    <location>
        <begin position="293"/>
        <end position="302"/>
    </location>
</feature>
<feature type="compositionally biased region" description="Polar residues" evidence="1">
    <location>
        <begin position="181"/>
        <end position="193"/>
    </location>
</feature>
<evidence type="ECO:0000256" key="1">
    <source>
        <dbReference type="SAM" id="MobiDB-lite"/>
    </source>
</evidence>
<evidence type="ECO:0008006" key="4">
    <source>
        <dbReference type="Google" id="ProtNLM"/>
    </source>
</evidence>
<reference evidence="2 3" key="1">
    <citation type="submission" date="2019-10" db="EMBL/GenBank/DDBJ databases">
        <authorList>
            <person name="Palmer J.M."/>
        </authorList>
    </citation>
    <scope>NUCLEOTIDE SEQUENCE [LARGE SCALE GENOMIC DNA]</scope>
    <source>
        <strain evidence="2 3">TWF730</strain>
    </source>
</reference>
<name>A0AAV9V0Q7_9PEZI</name>
<feature type="region of interest" description="Disordered" evidence="1">
    <location>
        <begin position="181"/>
        <end position="238"/>
    </location>
</feature>
<feature type="compositionally biased region" description="Acidic residues" evidence="1">
    <location>
        <begin position="340"/>
        <end position="364"/>
    </location>
</feature>
<protein>
    <recommendedName>
        <fullName evidence="4">Ankyrin repeat protein</fullName>
    </recommendedName>
</protein>
<sequence length="364" mass="40057">MTPLMYALLYPDAAAFILREATNITPWITAESPNPISSIFTLSPAVSNLANPPLTAIHIAMAMRDEACLAAILSNAETFSAQFIIAAHLGIVTQSHHLILMLYHTTKIKYSSLNETWKNLISGIKCWYTTRFPDISLARESRFRTPQENALELLLFLSRSIKLGQNEDEYIYISERLQGQVSTTVTSAPSPEINSERPRKERGGSNEFENAVGGNSGKTPDENSQSPDRPGGQTKNLLLYGPAGIEVPDAHDTPAQERTEPFLVSDHGARPSSSQSVDWAQQRLQRAALYRSTSGLGSTQIPLASRASGSSISSGGSLISLGGMPFVRSRRYPSLTEMLTQEEEEEEEEEEEKEEEEPAPMEID</sequence>
<accession>A0AAV9V0Q7</accession>
<dbReference type="EMBL" id="JAVHNS010000006">
    <property type="protein sequence ID" value="KAK6352329.1"/>
    <property type="molecule type" value="Genomic_DNA"/>
</dbReference>
<organism evidence="2 3">
    <name type="scientific">Orbilia blumenaviensis</name>
    <dbReference type="NCBI Taxonomy" id="1796055"/>
    <lineage>
        <taxon>Eukaryota</taxon>
        <taxon>Fungi</taxon>
        <taxon>Dikarya</taxon>
        <taxon>Ascomycota</taxon>
        <taxon>Pezizomycotina</taxon>
        <taxon>Orbiliomycetes</taxon>
        <taxon>Orbiliales</taxon>
        <taxon>Orbiliaceae</taxon>
        <taxon>Orbilia</taxon>
    </lineage>
</organism>